<evidence type="ECO:0000313" key="1">
    <source>
        <dbReference type="EMBL" id="SDU46263.1"/>
    </source>
</evidence>
<proteinExistence type="predicted"/>
<dbReference type="EMBL" id="FNLL01000009">
    <property type="protein sequence ID" value="SDU46263.1"/>
    <property type="molecule type" value="Genomic_DNA"/>
</dbReference>
<sequence>MKKYLNFMNEIKNTDLEAVAKILDLEYSESESILIPFLSRTYNVSQKGIYRDDRVDRSALHPIGAISVL</sequence>
<accession>A0A1H2IQ85</accession>
<keyword evidence="2" id="KW-1185">Reference proteome</keyword>
<dbReference type="AlphaFoldDB" id="A0A1H2IQ85"/>
<evidence type="ECO:0000313" key="2">
    <source>
        <dbReference type="Proteomes" id="UP000199608"/>
    </source>
</evidence>
<reference evidence="2" key="1">
    <citation type="submission" date="2016-10" db="EMBL/GenBank/DDBJ databases">
        <authorList>
            <person name="Varghese N."/>
            <person name="Submissions S."/>
        </authorList>
    </citation>
    <scope>NUCLEOTIDE SEQUENCE [LARGE SCALE GENOMIC DNA]</scope>
    <source>
        <strain evidence="2">DSM 3384</strain>
    </source>
</reference>
<organism evidence="1 2">
    <name type="scientific">Desulfobacula phenolica</name>
    <dbReference type="NCBI Taxonomy" id="90732"/>
    <lineage>
        <taxon>Bacteria</taxon>
        <taxon>Pseudomonadati</taxon>
        <taxon>Thermodesulfobacteriota</taxon>
        <taxon>Desulfobacteria</taxon>
        <taxon>Desulfobacterales</taxon>
        <taxon>Desulfobacteraceae</taxon>
        <taxon>Desulfobacula</taxon>
    </lineage>
</organism>
<protein>
    <submittedName>
        <fullName evidence="1">Uncharacterized protein</fullName>
    </submittedName>
</protein>
<name>A0A1H2IQ85_9BACT</name>
<gene>
    <name evidence="1" type="ORF">SAMN04487931_10982</name>
</gene>
<dbReference type="Proteomes" id="UP000199608">
    <property type="component" value="Unassembled WGS sequence"/>
</dbReference>